<evidence type="ECO:0000256" key="5">
    <source>
        <dbReference type="ARBA" id="ARBA00022491"/>
    </source>
</evidence>
<keyword evidence="11" id="KW-0496">Mitochondrion</keyword>
<dbReference type="GO" id="GO:0046872">
    <property type="term" value="F:metal ion binding"/>
    <property type="evidence" value="ECO:0007669"/>
    <property type="project" value="UniProtKB-KW"/>
</dbReference>
<evidence type="ECO:0000256" key="14">
    <source>
        <dbReference type="PROSITE-ProRule" id="PRU00236"/>
    </source>
</evidence>
<dbReference type="InterPro" id="IPR003000">
    <property type="entry name" value="Sirtuin"/>
</dbReference>
<sequence>MSPPDPHIVPTSPPSPIYHIPYYQSLSRKRRLAIYRAQVNIFISASEVVDIDEDILQDILEGFDDPQYDIETVSDDTSAEDNEASTDPDVAFDFLYGGEEISAARWSKAEVKRMLYYLKERGMASFIKEYMLLRKIPIFELLLAFGVVLCTELQSKQPKTLLYFLKVALSRELQLREKLPQYNTIDDAVNLIKSSRRILILTGAGISVSCGIPDFRSENGLYATLKDQGEYDLDDPQQMFDIHYFRENPSVFYSFAKQIYPSNFIPSPCHRFIKLVEDKGKLLRNYTQNIDTLETLAGVQNVLQCHGSFATASCLQCRVRVPGNEIETEILKGDVPLCKTCDLLNRRAGRPRKRKGKRRGQDDDDDDDEPGYPPWIMKPDITFFGEKLTDDFDNSLSEDREKVDLLIVIGTSLKVSPVSEILTNMPHSVPQILINKTPIKHINPDIVLLGNADPIIEHLCSQLNWSLPPAPQQNTLIRGTRHLQSPTMPLGGRKRPSEPLASQPRRVGNSHVWLFEGAEGGKWLQQFEASQADVEEPITGSSSSSSSSSFDQTQPTNGLRVPKKPRMQ</sequence>
<evidence type="ECO:0000256" key="2">
    <source>
        <dbReference type="ARBA" id="ARBA00004123"/>
    </source>
</evidence>
<dbReference type="SUPFAM" id="SSF52467">
    <property type="entry name" value="DHS-like NAD/FAD-binding domain"/>
    <property type="match status" value="1"/>
</dbReference>
<comment type="similarity">
    <text evidence="4">Belongs to the sirtuin family. Class I subfamily.</text>
</comment>
<feature type="region of interest" description="Disordered" evidence="15">
    <location>
        <begin position="483"/>
        <end position="505"/>
    </location>
</feature>
<feature type="region of interest" description="Disordered" evidence="15">
    <location>
        <begin position="526"/>
        <end position="568"/>
    </location>
</feature>
<evidence type="ECO:0000256" key="12">
    <source>
        <dbReference type="ARBA" id="ARBA00023163"/>
    </source>
</evidence>
<dbReference type="InterPro" id="IPR029035">
    <property type="entry name" value="DHS-like_NAD/FAD-binding_dom"/>
</dbReference>
<evidence type="ECO:0000256" key="8">
    <source>
        <dbReference type="ARBA" id="ARBA00022833"/>
    </source>
</evidence>
<organism evidence="17 18">
    <name type="scientific">Bondarzewia mesenterica</name>
    <dbReference type="NCBI Taxonomy" id="1095465"/>
    <lineage>
        <taxon>Eukaryota</taxon>
        <taxon>Fungi</taxon>
        <taxon>Dikarya</taxon>
        <taxon>Basidiomycota</taxon>
        <taxon>Agaricomycotina</taxon>
        <taxon>Agaricomycetes</taxon>
        <taxon>Russulales</taxon>
        <taxon>Bondarzewiaceae</taxon>
        <taxon>Bondarzewia</taxon>
    </lineage>
</organism>
<comment type="caution">
    <text evidence="17">The sequence shown here is derived from an EMBL/GenBank/DDBJ whole genome shotgun (WGS) entry which is preliminary data.</text>
</comment>
<dbReference type="AlphaFoldDB" id="A0A4V6S1L0"/>
<evidence type="ECO:0000256" key="10">
    <source>
        <dbReference type="ARBA" id="ARBA00023027"/>
    </source>
</evidence>
<accession>A0A4V6S1L0</accession>
<evidence type="ECO:0000256" key="7">
    <source>
        <dbReference type="ARBA" id="ARBA00022723"/>
    </source>
</evidence>
<dbReference type="Pfam" id="PF04574">
    <property type="entry name" value="DUF592"/>
    <property type="match status" value="1"/>
</dbReference>
<evidence type="ECO:0000259" key="16">
    <source>
        <dbReference type="PROSITE" id="PS50305"/>
    </source>
</evidence>
<evidence type="ECO:0000256" key="6">
    <source>
        <dbReference type="ARBA" id="ARBA00022679"/>
    </source>
</evidence>
<evidence type="ECO:0000256" key="11">
    <source>
        <dbReference type="ARBA" id="ARBA00023128"/>
    </source>
</evidence>
<dbReference type="Gene3D" id="3.30.1600.10">
    <property type="entry name" value="SIR2/SIRT2 'Small Domain"/>
    <property type="match status" value="1"/>
</dbReference>
<name>A0A4V6S1L0_9AGAM</name>
<evidence type="ECO:0000256" key="1">
    <source>
        <dbReference type="ARBA" id="ARBA00001947"/>
    </source>
</evidence>
<feature type="binding site" evidence="14">
    <location>
        <position position="338"/>
    </location>
    <ligand>
        <name>Zn(2+)</name>
        <dbReference type="ChEBI" id="CHEBI:29105"/>
    </ligand>
</feature>
<keyword evidence="10" id="KW-0520">NAD</keyword>
<feature type="domain" description="Deacetylase sirtuin-type" evidence="16">
    <location>
        <begin position="178"/>
        <end position="466"/>
    </location>
</feature>
<dbReference type="GO" id="GO:0046970">
    <property type="term" value="F:histone H4K16 deacetylase activity, NAD-dependent"/>
    <property type="evidence" value="ECO:0007669"/>
    <property type="project" value="TreeGrafter"/>
</dbReference>
<dbReference type="EMBL" id="SGPL01000017">
    <property type="protein sequence ID" value="THH20653.1"/>
    <property type="molecule type" value="Genomic_DNA"/>
</dbReference>
<feature type="region of interest" description="Disordered" evidence="15">
    <location>
        <begin position="349"/>
        <end position="375"/>
    </location>
</feature>
<comment type="subcellular location">
    <subcellularLocation>
        <location evidence="3">Mitochondrion</location>
    </subcellularLocation>
    <subcellularLocation>
        <location evidence="2">Nucleus</location>
    </subcellularLocation>
</comment>
<keyword evidence="13" id="KW-0539">Nucleus</keyword>
<dbReference type="PROSITE" id="PS50305">
    <property type="entry name" value="SIRTUIN"/>
    <property type="match status" value="1"/>
</dbReference>
<feature type="binding site" evidence="14">
    <location>
        <position position="314"/>
    </location>
    <ligand>
        <name>Zn(2+)</name>
        <dbReference type="ChEBI" id="CHEBI:29105"/>
    </ligand>
</feature>
<dbReference type="PANTHER" id="PTHR11085">
    <property type="entry name" value="NAD-DEPENDENT PROTEIN DEACYLASE SIRTUIN-5, MITOCHONDRIAL-RELATED"/>
    <property type="match status" value="1"/>
</dbReference>
<evidence type="ECO:0000256" key="4">
    <source>
        <dbReference type="ARBA" id="ARBA00006924"/>
    </source>
</evidence>
<dbReference type="GO" id="GO:0005739">
    <property type="term" value="C:mitochondrion"/>
    <property type="evidence" value="ECO:0007669"/>
    <property type="project" value="UniProtKB-SubCell"/>
</dbReference>
<gene>
    <name evidence="17" type="ORF">EW146_g746</name>
</gene>
<dbReference type="Pfam" id="PF02146">
    <property type="entry name" value="SIR2"/>
    <property type="match status" value="1"/>
</dbReference>
<keyword evidence="5" id="KW-0678">Repressor</keyword>
<feature type="compositionally biased region" description="Basic residues" evidence="15">
    <location>
        <begin position="349"/>
        <end position="358"/>
    </location>
</feature>
<evidence type="ECO:0000313" key="17">
    <source>
        <dbReference type="EMBL" id="THH20653.1"/>
    </source>
</evidence>
<proteinExistence type="inferred from homology"/>
<evidence type="ECO:0000256" key="13">
    <source>
        <dbReference type="ARBA" id="ARBA00023242"/>
    </source>
</evidence>
<feature type="active site" description="Proton acceptor" evidence="14">
    <location>
        <position position="306"/>
    </location>
</feature>
<dbReference type="Gene3D" id="3.40.50.1220">
    <property type="entry name" value="TPP-binding domain"/>
    <property type="match status" value="1"/>
</dbReference>
<comment type="cofactor">
    <cofactor evidence="1">
        <name>Zn(2+)</name>
        <dbReference type="ChEBI" id="CHEBI:29105"/>
    </cofactor>
</comment>
<dbReference type="GO" id="GO:0005634">
    <property type="term" value="C:nucleus"/>
    <property type="evidence" value="ECO:0007669"/>
    <property type="project" value="UniProtKB-SubCell"/>
</dbReference>
<protein>
    <recommendedName>
        <fullName evidence="16">Deacetylase sirtuin-type domain-containing protein</fullName>
    </recommendedName>
</protein>
<dbReference type="Proteomes" id="UP000310158">
    <property type="component" value="Unassembled WGS sequence"/>
</dbReference>
<keyword evidence="18" id="KW-1185">Reference proteome</keyword>
<keyword evidence="7 14" id="KW-0479">Metal-binding</keyword>
<dbReference type="InterPro" id="IPR050134">
    <property type="entry name" value="NAD-dep_sirtuin_deacylases"/>
</dbReference>
<dbReference type="InterPro" id="IPR026591">
    <property type="entry name" value="Sirtuin_cat_small_dom_sf"/>
</dbReference>
<evidence type="ECO:0000256" key="3">
    <source>
        <dbReference type="ARBA" id="ARBA00004173"/>
    </source>
</evidence>
<keyword evidence="6" id="KW-0808">Transferase</keyword>
<evidence type="ECO:0000256" key="15">
    <source>
        <dbReference type="SAM" id="MobiDB-lite"/>
    </source>
</evidence>
<feature type="binding site" evidence="14">
    <location>
        <position position="317"/>
    </location>
    <ligand>
        <name>Zn(2+)</name>
        <dbReference type="ChEBI" id="CHEBI:29105"/>
    </ligand>
</feature>
<evidence type="ECO:0000256" key="9">
    <source>
        <dbReference type="ARBA" id="ARBA00023015"/>
    </source>
</evidence>
<keyword evidence="8 14" id="KW-0862">Zinc</keyword>
<dbReference type="GO" id="GO:0070403">
    <property type="term" value="F:NAD+ binding"/>
    <property type="evidence" value="ECO:0007669"/>
    <property type="project" value="InterPro"/>
</dbReference>
<keyword evidence="9" id="KW-0805">Transcription regulation</keyword>
<reference evidence="17 18" key="1">
    <citation type="submission" date="2019-02" db="EMBL/GenBank/DDBJ databases">
        <title>Genome sequencing of the rare red list fungi Bondarzewia mesenterica.</title>
        <authorList>
            <person name="Buettner E."/>
            <person name="Kellner H."/>
        </authorList>
    </citation>
    <scope>NUCLEOTIDE SEQUENCE [LARGE SCALE GENOMIC DNA]</scope>
    <source>
        <strain evidence="17 18">DSM 108281</strain>
    </source>
</reference>
<dbReference type="InterPro" id="IPR007654">
    <property type="entry name" value="NAD-dep_histone_deAcase_SIR2_N"/>
</dbReference>
<dbReference type="PANTHER" id="PTHR11085:SF9">
    <property type="entry name" value="NAD-DEPENDENT PROTEIN DEACETYLASE SIRTUIN-1"/>
    <property type="match status" value="1"/>
</dbReference>
<keyword evidence="12" id="KW-0804">Transcription</keyword>
<feature type="binding site" evidence="14">
    <location>
        <position position="341"/>
    </location>
    <ligand>
        <name>Zn(2+)</name>
        <dbReference type="ChEBI" id="CHEBI:29105"/>
    </ligand>
</feature>
<dbReference type="OrthoDB" id="420264at2759"/>
<evidence type="ECO:0000313" key="18">
    <source>
        <dbReference type="Proteomes" id="UP000310158"/>
    </source>
</evidence>
<dbReference type="InterPro" id="IPR026590">
    <property type="entry name" value="Ssirtuin_cat_dom"/>
</dbReference>